<dbReference type="EMBL" id="VWRN01000045">
    <property type="protein sequence ID" value="KAA6120991.1"/>
    <property type="molecule type" value="Genomic_DNA"/>
</dbReference>
<keyword evidence="1" id="KW-0472">Membrane</keyword>
<organism evidence="2 3">
    <name type="scientific">Cupriavidus cauae</name>
    <dbReference type="NCBI Taxonomy" id="2608999"/>
    <lineage>
        <taxon>Bacteria</taxon>
        <taxon>Pseudomonadati</taxon>
        <taxon>Pseudomonadota</taxon>
        <taxon>Betaproteobacteria</taxon>
        <taxon>Burkholderiales</taxon>
        <taxon>Burkholderiaceae</taxon>
        <taxon>Cupriavidus</taxon>
    </lineage>
</organism>
<sequence length="198" mass="21835">MQWIADHSQLISALTGVGTLLVWVIYLQVFVSSYRRQLRATLLITRGPGDGLAARCFVTNMSSGPVYVQSVIVALETPGGMVVMPATETQDAEQQAYSRPLERTRQGPLQPAAIRDIGSFEHLMSPALQEARPETVQAVTIVVLGVYGTEDLPIGARRRFVVTPSGARLRLHGATLDTEQIRKKSERRKLLADLQRDQ</sequence>
<accession>A0A5M8AFH1</accession>
<proteinExistence type="predicted"/>
<keyword evidence="1" id="KW-1133">Transmembrane helix</keyword>
<evidence type="ECO:0000313" key="2">
    <source>
        <dbReference type="EMBL" id="KAA6120991.1"/>
    </source>
</evidence>
<protein>
    <submittedName>
        <fullName evidence="2">Uncharacterized protein</fullName>
    </submittedName>
</protein>
<evidence type="ECO:0000313" key="3">
    <source>
        <dbReference type="Proteomes" id="UP000324324"/>
    </source>
</evidence>
<evidence type="ECO:0000256" key="1">
    <source>
        <dbReference type="SAM" id="Phobius"/>
    </source>
</evidence>
<feature type="transmembrane region" description="Helical" evidence="1">
    <location>
        <begin position="12"/>
        <end position="31"/>
    </location>
</feature>
<name>A0A5M8AFH1_9BURK</name>
<gene>
    <name evidence="2" type="ORF">F1599_17765</name>
</gene>
<keyword evidence="3" id="KW-1185">Reference proteome</keyword>
<reference evidence="2 3" key="1">
    <citation type="submission" date="2019-09" db="EMBL/GenBank/DDBJ databases">
        <title>Isolation of a novel species in the genus Cupriavidus from patients with sepsis using whole genome sequencing.</title>
        <authorList>
            <person name="Kweon O.J."/>
            <person name="Lee M.-K."/>
        </authorList>
    </citation>
    <scope>NUCLEOTIDE SEQUENCE [LARGE SCALE GENOMIC DNA]</scope>
    <source>
        <strain evidence="2 3">MKL-01</strain>
    </source>
</reference>
<dbReference type="RefSeq" id="WP_150083953.1">
    <property type="nucleotide sequence ID" value="NZ_CP080294.1"/>
</dbReference>
<dbReference type="Proteomes" id="UP000324324">
    <property type="component" value="Unassembled WGS sequence"/>
</dbReference>
<keyword evidence="1" id="KW-0812">Transmembrane</keyword>
<comment type="caution">
    <text evidence="2">The sequence shown here is derived from an EMBL/GenBank/DDBJ whole genome shotgun (WGS) entry which is preliminary data.</text>
</comment>
<dbReference type="AlphaFoldDB" id="A0A5M8AFH1"/>